<sequence>MKTKETVLVTGGTGFVGMQIVFQLLQKGYKVNTTLRSLKSKDKVIETLKSNGITSFDNLAFFETNLIYDDNWAKAMQGCKYVLSVASPVFFEIPKDEKKAMRPAIEGILRILKFAQEANVKRVVMTSSFGAVGFSHTDKTTETTEEEWTNPNLKGLSAYEKSKGLSERAAWNFIKNEGGNLEFATINPVAILGPSLSKHISGSFDLLKNLLDGSMKIIPNLPLNIVDVRDVADLHIRSMTNPKANGQRFIASADGQISLPEIAKLLKEKNPEAASKVPLTILPNWILNLAALFNNQAKTGSMFLKVNRNVSNAKAKNLLGWKPIANNEQAILASLKSMLKYNIIK</sequence>
<reference evidence="3 4" key="1">
    <citation type="submission" date="2019-07" db="EMBL/GenBank/DDBJ databases">
        <title>Genomic Encyclopedia of Type Strains, Phase IV (KMG-IV): sequencing the most valuable type-strain genomes for metagenomic binning, comparative biology and taxonomic classification.</title>
        <authorList>
            <person name="Goeker M."/>
        </authorList>
    </citation>
    <scope>NUCLEOTIDE SEQUENCE [LARGE SCALE GENOMIC DNA]</scope>
    <source>
        <strain evidence="3 4">DSM 18961</strain>
    </source>
</reference>
<dbReference type="PANTHER" id="PTHR10366:SF564">
    <property type="entry name" value="STEROL-4-ALPHA-CARBOXYLATE 3-DEHYDROGENASE, DECARBOXYLATING"/>
    <property type="match status" value="1"/>
</dbReference>
<dbReference type="RefSeq" id="WP_148868940.1">
    <property type="nucleotide sequence ID" value="NZ_VNIA01000001.1"/>
</dbReference>
<dbReference type="PANTHER" id="PTHR10366">
    <property type="entry name" value="NAD DEPENDENT EPIMERASE/DEHYDRATASE"/>
    <property type="match status" value="1"/>
</dbReference>
<dbReference type="CDD" id="cd05227">
    <property type="entry name" value="AR_SDR_e"/>
    <property type="match status" value="1"/>
</dbReference>
<feature type="domain" description="3-beta hydroxysteroid dehydrogenase/isomerase" evidence="2">
    <location>
        <begin position="8"/>
        <end position="239"/>
    </location>
</feature>
<keyword evidence="4" id="KW-1185">Reference proteome</keyword>
<dbReference type="OrthoDB" id="9803111at2"/>
<evidence type="ECO:0000313" key="3">
    <source>
        <dbReference type="EMBL" id="TYQ00188.1"/>
    </source>
</evidence>
<proteinExistence type="predicted"/>
<comment type="caution">
    <text evidence="3">The sequence shown here is derived from an EMBL/GenBank/DDBJ whole genome shotgun (WGS) entry which is preliminary data.</text>
</comment>
<dbReference type="SUPFAM" id="SSF51735">
    <property type="entry name" value="NAD(P)-binding Rossmann-fold domains"/>
    <property type="match status" value="1"/>
</dbReference>
<dbReference type="Gene3D" id="3.40.50.720">
    <property type="entry name" value="NAD(P)-binding Rossmann-like Domain"/>
    <property type="match status" value="1"/>
</dbReference>
<dbReference type="Pfam" id="PF01073">
    <property type="entry name" value="3Beta_HSD"/>
    <property type="match status" value="1"/>
</dbReference>
<evidence type="ECO:0000259" key="2">
    <source>
        <dbReference type="Pfam" id="PF01073"/>
    </source>
</evidence>
<organism evidence="3 4">
    <name type="scientific">Tenacibaculum adriaticum</name>
    <dbReference type="NCBI Taxonomy" id="413713"/>
    <lineage>
        <taxon>Bacteria</taxon>
        <taxon>Pseudomonadati</taxon>
        <taxon>Bacteroidota</taxon>
        <taxon>Flavobacteriia</taxon>
        <taxon>Flavobacteriales</taxon>
        <taxon>Flavobacteriaceae</taxon>
        <taxon>Tenacibaculum</taxon>
    </lineage>
</organism>
<dbReference type="FunFam" id="3.40.50.720:FF:000336">
    <property type="entry name" value="Aldehyde reductase"/>
    <property type="match status" value="1"/>
</dbReference>
<evidence type="ECO:0000256" key="1">
    <source>
        <dbReference type="ARBA" id="ARBA00023002"/>
    </source>
</evidence>
<name>A0A5S5DW61_9FLAO</name>
<dbReference type="EMBL" id="VNIA01000001">
    <property type="protein sequence ID" value="TYQ00188.1"/>
    <property type="molecule type" value="Genomic_DNA"/>
</dbReference>
<gene>
    <name evidence="3" type="ORF">C7447_101798</name>
</gene>
<keyword evidence="1" id="KW-0560">Oxidoreductase</keyword>
<dbReference type="InterPro" id="IPR050425">
    <property type="entry name" value="NAD(P)_dehydrat-like"/>
</dbReference>
<dbReference type="InterPro" id="IPR036291">
    <property type="entry name" value="NAD(P)-bd_dom_sf"/>
</dbReference>
<protein>
    <submittedName>
        <fullName evidence="3">Nucleoside-diphosphate-sugar epimerase</fullName>
    </submittedName>
</protein>
<dbReference type="InterPro" id="IPR002225">
    <property type="entry name" value="3Beta_OHSteriod_DH/Estase"/>
</dbReference>
<dbReference type="GO" id="GO:0016616">
    <property type="term" value="F:oxidoreductase activity, acting on the CH-OH group of donors, NAD or NADP as acceptor"/>
    <property type="evidence" value="ECO:0007669"/>
    <property type="project" value="InterPro"/>
</dbReference>
<evidence type="ECO:0000313" key="4">
    <source>
        <dbReference type="Proteomes" id="UP000323136"/>
    </source>
</evidence>
<dbReference type="Proteomes" id="UP000323136">
    <property type="component" value="Unassembled WGS sequence"/>
</dbReference>
<dbReference type="GO" id="GO:0006694">
    <property type="term" value="P:steroid biosynthetic process"/>
    <property type="evidence" value="ECO:0007669"/>
    <property type="project" value="InterPro"/>
</dbReference>
<dbReference type="AlphaFoldDB" id="A0A5S5DW61"/>
<accession>A0A5S5DW61</accession>